<dbReference type="GO" id="GO:1990904">
    <property type="term" value="C:ribonucleoprotein complex"/>
    <property type="evidence" value="ECO:0007669"/>
    <property type="project" value="UniProtKB-KW"/>
</dbReference>
<dbReference type="GO" id="GO:0005840">
    <property type="term" value="C:ribosome"/>
    <property type="evidence" value="ECO:0007669"/>
    <property type="project" value="UniProtKB-KW"/>
</dbReference>
<dbReference type="InterPro" id="IPR000266">
    <property type="entry name" value="Ribosomal_uS17"/>
</dbReference>
<dbReference type="AlphaFoldDB" id="A0A5C1H8A5"/>
<keyword evidence="4" id="KW-0472">Membrane</keyword>
<evidence type="ECO:0000256" key="2">
    <source>
        <dbReference type="ARBA" id="ARBA00022980"/>
    </source>
</evidence>
<dbReference type="GO" id="GO:0006412">
    <property type="term" value="P:translation"/>
    <property type="evidence" value="ECO:0007669"/>
    <property type="project" value="InterPro"/>
</dbReference>
<gene>
    <name evidence="5" type="primary">rps17</name>
</gene>
<dbReference type="InterPro" id="IPR012340">
    <property type="entry name" value="NA-bd_OB-fold"/>
</dbReference>
<dbReference type="Pfam" id="PF00366">
    <property type="entry name" value="Ribosomal_S17"/>
    <property type="match status" value="1"/>
</dbReference>
<evidence type="ECO:0000256" key="3">
    <source>
        <dbReference type="ARBA" id="ARBA00023274"/>
    </source>
</evidence>
<name>A0A5C1H8A5_9APIC</name>
<protein>
    <submittedName>
        <fullName evidence="5">30S ribosomal protein S17</fullName>
    </submittedName>
</protein>
<keyword evidence="4" id="KW-0812">Transmembrane</keyword>
<dbReference type="EMBL" id="MK573209">
    <property type="protein sequence ID" value="QEM01862.1"/>
    <property type="molecule type" value="Genomic_DNA"/>
</dbReference>
<evidence type="ECO:0000313" key="5">
    <source>
        <dbReference type="EMBL" id="QEM01862.1"/>
    </source>
</evidence>
<dbReference type="Gene3D" id="2.40.50.140">
    <property type="entry name" value="Nucleic acid-binding proteins"/>
    <property type="match status" value="1"/>
</dbReference>
<feature type="transmembrane region" description="Helical" evidence="4">
    <location>
        <begin position="6"/>
        <end position="27"/>
    </location>
</feature>
<evidence type="ECO:0000256" key="1">
    <source>
        <dbReference type="ARBA" id="ARBA00010254"/>
    </source>
</evidence>
<evidence type="ECO:0000256" key="4">
    <source>
        <dbReference type="SAM" id="Phobius"/>
    </source>
</evidence>
<sequence>MNKQYIGFVISKLNINTIKILYSYIYLNKKYNIKQTKYKAYLIQDFRNEALKGDRIIFKKIKPKSKNKYFKLVKVIKNYGTSRNNI</sequence>
<reference evidence="5" key="1">
    <citation type="journal article" date="2019" name="Genome Biol. Evol.">
        <title>Nephromyces represents a diverse and novel lineage of the Apicomplexa that has retained apicoplasts.</title>
        <authorList>
            <person name="Munoz-Gomez S.A."/>
            <person name="Durnin K."/>
            <person name="Eme L."/>
            <person name="Paight C."/>
            <person name="Lane C.E."/>
            <person name="Saffo M.B."/>
            <person name="Slamovits C.H."/>
        </authorList>
    </citation>
    <scope>NUCLEOTIDE SEQUENCE</scope>
    <source>
        <strain evidence="5">688</strain>
    </source>
</reference>
<organism evidence="5">
    <name type="scientific">Nephromyces sp. ex Molgula occidentalis</name>
    <dbReference type="NCBI Taxonomy" id="2544991"/>
    <lineage>
        <taxon>Eukaryota</taxon>
        <taxon>Sar</taxon>
        <taxon>Alveolata</taxon>
        <taxon>Apicomplexa</taxon>
        <taxon>Aconoidasida</taxon>
        <taxon>Nephromycida</taxon>
        <taxon>Nephromyces</taxon>
    </lineage>
</organism>
<dbReference type="SUPFAM" id="SSF50249">
    <property type="entry name" value="Nucleic acid-binding proteins"/>
    <property type="match status" value="1"/>
</dbReference>
<comment type="similarity">
    <text evidence="1">Belongs to the universal ribosomal protein uS17 family.</text>
</comment>
<dbReference type="GO" id="GO:0003735">
    <property type="term" value="F:structural constituent of ribosome"/>
    <property type="evidence" value="ECO:0007669"/>
    <property type="project" value="InterPro"/>
</dbReference>
<keyword evidence="3" id="KW-0687">Ribonucleoprotein</keyword>
<proteinExistence type="inferred from homology"/>
<keyword evidence="4" id="KW-1133">Transmembrane helix</keyword>
<keyword evidence="2 5" id="KW-0689">Ribosomal protein</keyword>
<accession>A0A5C1H8A5</accession>